<dbReference type="RefSeq" id="WP_256400186.1">
    <property type="nucleotide sequence ID" value="NZ_JANHJR010000002.1"/>
</dbReference>
<keyword evidence="1" id="KW-0472">Membrane</keyword>
<keyword evidence="3" id="KW-1185">Reference proteome</keyword>
<keyword evidence="1" id="KW-1133">Transmembrane helix</keyword>
<comment type="caution">
    <text evidence="2">The sequence shown here is derived from an EMBL/GenBank/DDBJ whole genome shotgun (WGS) entry which is preliminary data.</text>
</comment>
<feature type="transmembrane region" description="Helical" evidence="1">
    <location>
        <begin position="406"/>
        <end position="426"/>
    </location>
</feature>
<feature type="transmembrane region" description="Helical" evidence="1">
    <location>
        <begin position="331"/>
        <end position="349"/>
    </location>
</feature>
<dbReference type="AlphaFoldDB" id="A0ABD6DHY0"/>
<feature type="transmembrane region" description="Helical" evidence="1">
    <location>
        <begin position="355"/>
        <end position="372"/>
    </location>
</feature>
<accession>A0ABD6DHY0</accession>
<dbReference type="Proteomes" id="UP001597034">
    <property type="component" value="Unassembled WGS sequence"/>
</dbReference>
<gene>
    <name evidence="2" type="ORF">ACFSBL_04535</name>
</gene>
<name>A0ABD6DHY0_9EURY</name>
<proteinExistence type="predicted"/>
<organism evidence="2 3">
    <name type="scientific">Haloarchaeobius litoreus</name>
    <dbReference type="NCBI Taxonomy" id="755306"/>
    <lineage>
        <taxon>Archaea</taxon>
        <taxon>Methanobacteriati</taxon>
        <taxon>Methanobacteriota</taxon>
        <taxon>Stenosarchaea group</taxon>
        <taxon>Halobacteria</taxon>
        <taxon>Halobacteriales</taxon>
        <taxon>Halorubellaceae</taxon>
        <taxon>Haloarchaeobius</taxon>
    </lineage>
</organism>
<evidence type="ECO:0000313" key="2">
    <source>
        <dbReference type="EMBL" id="MFD1644945.1"/>
    </source>
</evidence>
<sequence>MSLHRSGVVAALTLLALAAVALPATAPVTAAPPPEAVCGLCTDDALDGGVERSEVVVRVQDDGTANWTVRATLDERTADELRDAPAERRDRVRDELTRRTVVDEVASLETRVEDRTLVATFTSADFAHSGLGGVVVADGLFPSHEAAGVTVHADRLAVHGPDGTAPTLVPDTATVEGDAIVWTEQTGIGSETYLAFGADGGVVATGASYLAVGMAVVGRSLAGVLSVVAVPTLLFAAVLAGLFRDGDRLGPDRTGDGLASRIGLVGGVVAPVLLAAGVGLFLLGTSIDGLDVDPAIFVGLGLVSLVPQTLVAAGIAALFALWGDRIALDRYAWWVFPAASGCWLVIVGATGPNRLLGTWTTTVILFLLLGAAHERGTLAALPVALVALLAPTLAALPFVSPWSAPAYTLLLWTVGTLVPGVALYALGRRESARAELAESSDTEETTAEAA</sequence>
<dbReference type="EMBL" id="JBHUDO010000001">
    <property type="protein sequence ID" value="MFD1644945.1"/>
    <property type="molecule type" value="Genomic_DNA"/>
</dbReference>
<feature type="transmembrane region" description="Helical" evidence="1">
    <location>
        <begin position="379"/>
        <end position="400"/>
    </location>
</feature>
<evidence type="ECO:0000313" key="3">
    <source>
        <dbReference type="Proteomes" id="UP001597034"/>
    </source>
</evidence>
<protein>
    <submittedName>
        <fullName evidence="2">Uncharacterized protein</fullName>
    </submittedName>
</protein>
<feature type="transmembrane region" description="Helical" evidence="1">
    <location>
        <begin position="295"/>
        <end position="319"/>
    </location>
</feature>
<keyword evidence="1" id="KW-0812">Transmembrane</keyword>
<reference evidence="2 3" key="1">
    <citation type="journal article" date="2019" name="Int. J. Syst. Evol. Microbiol.">
        <title>The Global Catalogue of Microorganisms (GCM) 10K type strain sequencing project: providing services to taxonomists for standard genome sequencing and annotation.</title>
        <authorList>
            <consortium name="The Broad Institute Genomics Platform"/>
            <consortium name="The Broad Institute Genome Sequencing Center for Infectious Disease"/>
            <person name="Wu L."/>
            <person name="Ma J."/>
        </authorList>
    </citation>
    <scope>NUCLEOTIDE SEQUENCE [LARGE SCALE GENOMIC DNA]</scope>
    <source>
        <strain evidence="2 3">CGMCC 1.10390</strain>
    </source>
</reference>
<evidence type="ECO:0000256" key="1">
    <source>
        <dbReference type="SAM" id="Phobius"/>
    </source>
</evidence>
<feature type="transmembrane region" description="Helical" evidence="1">
    <location>
        <begin position="264"/>
        <end position="283"/>
    </location>
</feature>
<feature type="transmembrane region" description="Helical" evidence="1">
    <location>
        <begin position="221"/>
        <end position="243"/>
    </location>
</feature>